<sequence>MGLIMKFKVVEPLVCYLFSLMLK</sequence>
<evidence type="ECO:0000313" key="1">
    <source>
        <dbReference type="EMBL" id="MBX32655.1"/>
    </source>
</evidence>
<dbReference type="AlphaFoldDB" id="A0A2P2MR15"/>
<reference evidence="1" key="1">
    <citation type="submission" date="2018-02" db="EMBL/GenBank/DDBJ databases">
        <title>Rhizophora mucronata_Transcriptome.</title>
        <authorList>
            <person name="Meera S.P."/>
            <person name="Sreeshan A."/>
            <person name="Augustine A."/>
        </authorList>
    </citation>
    <scope>NUCLEOTIDE SEQUENCE</scope>
    <source>
        <tissue evidence="1">Leaf</tissue>
    </source>
</reference>
<name>A0A2P2MR15_RHIMU</name>
<proteinExistence type="predicted"/>
<protein>
    <submittedName>
        <fullName evidence="1">Uncharacterized protein</fullName>
    </submittedName>
</protein>
<accession>A0A2P2MR15</accession>
<organism evidence="1">
    <name type="scientific">Rhizophora mucronata</name>
    <name type="common">Asiatic mangrove</name>
    <dbReference type="NCBI Taxonomy" id="61149"/>
    <lineage>
        <taxon>Eukaryota</taxon>
        <taxon>Viridiplantae</taxon>
        <taxon>Streptophyta</taxon>
        <taxon>Embryophyta</taxon>
        <taxon>Tracheophyta</taxon>
        <taxon>Spermatophyta</taxon>
        <taxon>Magnoliopsida</taxon>
        <taxon>eudicotyledons</taxon>
        <taxon>Gunneridae</taxon>
        <taxon>Pentapetalae</taxon>
        <taxon>rosids</taxon>
        <taxon>fabids</taxon>
        <taxon>Malpighiales</taxon>
        <taxon>Rhizophoraceae</taxon>
        <taxon>Rhizophora</taxon>
    </lineage>
</organism>
<dbReference type="EMBL" id="GGEC01052171">
    <property type="protein sequence ID" value="MBX32655.1"/>
    <property type="molecule type" value="Transcribed_RNA"/>
</dbReference>